<feature type="region of interest" description="Disordered" evidence="1">
    <location>
        <begin position="358"/>
        <end position="391"/>
    </location>
</feature>
<dbReference type="InterPro" id="IPR049468">
    <property type="entry name" value="Restrct_endonuc-II-like_dom"/>
</dbReference>
<name>A0ABW9A582_9BURK</name>
<organism evidence="6 7">
    <name type="scientific">Herbaspirillum lusitanum</name>
    <dbReference type="NCBI Taxonomy" id="213312"/>
    <lineage>
        <taxon>Bacteria</taxon>
        <taxon>Pseudomonadati</taxon>
        <taxon>Pseudomonadota</taxon>
        <taxon>Betaproteobacteria</taxon>
        <taxon>Burkholderiales</taxon>
        <taxon>Oxalobacteraceae</taxon>
        <taxon>Herbaspirillum</taxon>
    </lineage>
</organism>
<protein>
    <submittedName>
        <fullName evidence="6">DUF3320 domain-containing protein</fullName>
    </submittedName>
</protein>
<dbReference type="InterPro" id="IPR041679">
    <property type="entry name" value="DNA2/NAM7-like_C"/>
</dbReference>
<dbReference type="Pfam" id="PF18741">
    <property type="entry name" value="MTES_1575"/>
    <property type="match status" value="1"/>
</dbReference>
<feature type="domain" description="Restriction endonuclease type II-like" evidence="5">
    <location>
        <begin position="1857"/>
        <end position="1954"/>
    </location>
</feature>
<dbReference type="SUPFAM" id="SSF52980">
    <property type="entry name" value="Restriction endonuclease-like"/>
    <property type="match status" value="1"/>
</dbReference>
<dbReference type="Pfam" id="PF11784">
    <property type="entry name" value="DUF3320"/>
    <property type="match status" value="1"/>
</dbReference>
<feature type="domain" description="DNA2/NAM7 helicase helicase" evidence="3">
    <location>
        <begin position="686"/>
        <end position="749"/>
    </location>
</feature>
<gene>
    <name evidence="6" type="ORF">PQR62_04585</name>
</gene>
<dbReference type="InterPro" id="IPR011335">
    <property type="entry name" value="Restrct_endonuc-II-like"/>
</dbReference>
<dbReference type="InterPro" id="IPR041677">
    <property type="entry name" value="DNA2/NAM7_AAA_11"/>
</dbReference>
<feature type="domain" description="DNA2/NAM7 helicase-like C-terminal" evidence="4">
    <location>
        <begin position="1610"/>
        <end position="1809"/>
    </location>
</feature>
<dbReference type="EMBL" id="JAQQFM010000002">
    <property type="protein sequence ID" value="MFL9923530.1"/>
    <property type="molecule type" value="Genomic_DNA"/>
</dbReference>
<dbReference type="Gene3D" id="3.40.960.10">
    <property type="entry name" value="VSR Endonuclease"/>
    <property type="match status" value="1"/>
</dbReference>
<dbReference type="PANTHER" id="PTHR10887">
    <property type="entry name" value="DNA2/NAM7 HELICASE FAMILY"/>
    <property type="match status" value="1"/>
</dbReference>
<dbReference type="Gene3D" id="3.40.50.300">
    <property type="entry name" value="P-loop containing nucleotide triphosphate hydrolases"/>
    <property type="match status" value="3"/>
</dbReference>
<feature type="domain" description="DUF3320" evidence="2">
    <location>
        <begin position="2049"/>
        <end position="2097"/>
    </location>
</feature>
<proteinExistence type="predicted"/>
<evidence type="ECO:0000259" key="3">
    <source>
        <dbReference type="Pfam" id="PF13086"/>
    </source>
</evidence>
<comment type="caution">
    <text evidence="6">The sequence shown here is derived from an EMBL/GenBank/DDBJ whole genome shotgun (WGS) entry which is preliminary data.</text>
</comment>
<dbReference type="InterPro" id="IPR027417">
    <property type="entry name" value="P-loop_NTPase"/>
</dbReference>
<dbReference type="PANTHER" id="PTHR10887:SF495">
    <property type="entry name" value="HELICASE SENATAXIN ISOFORM X1-RELATED"/>
    <property type="match status" value="1"/>
</dbReference>
<dbReference type="InterPro" id="IPR047187">
    <property type="entry name" value="SF1_C_Upf1"/>
</dbReference>
<evidence type="ECO:0000313" key="7">
    <source>
        <dbReference type="Proteomes" id="UP001629246"/>
    </source>
</evidence>
<feature type="domain" description="DNA2/NAM7 helicase helicase" evidence="3">
    <location>
        <begin position="1547"/>
        <end position="1591"/>
    </location>
</feature>
<dbReference type="RefSeq" id="WP_408155266.1">
    <property type="nucleotide sequence ID" value="NZ_JAQQFM010000002.1"/>
</dbReference>
<dbReference type="Pfam" id="PF13195">
    <property type="entry name" value="DUF4011"/>
    <property type="match status" value="1"/>
</dbReference>
<sequence length="2202" mass="243951">MQSGEVEPAQPSEEIAREVKIQVSVSGRVNLADFQNAVPAIHELAVANETEIPYRNLRLIVTSEPSFLKPKTWHLDHLAPGQTIRVNDLDIGLDGALLGRLTESEKATLTLELVTSDAEPTRVAVSEQTVELLPRNQWGGLSSLPDMVAAFVQPNEPAVERVLKRAADVLRKAGKSPAINGYEEGAKRAWELASAIWTAVGAMGLDYALPPASFEREGQKVRGPGQIEESGLSTCMDLTLLICASFEQAGLNPLIVFQKGHAFPGVWLKKEEFSSTVVDDITALRKRVKLREMVLFESTLVVHRPLPAFSFTIAKGEEHISEAEEEIFELAVDIRRARLQRIKPLASEKAIERDAVVQAHQHAQDQGWEEAPDQLDSVGGEPEVQDERPEDRLSRWQRKLLDLSLRNNLLSFKAGKKSVKLDAPEPGWLEDVLAEGHAIKLLSRPDLMDGEDPRNRAIHEAREREHVRRQHALDALQRKEVFVGLAQDELEARLLELFRSSRTTLQEGGSNTLFLALGFLSWTKEAKDDKKYRAPLILLPVSLERRSARSGFSIKLHDDEARFNPTLIQMLRQDYELELGVRDTGLPQDDSGLDVAGIWKTVSYAVKDIPGWEVVDDVVLASFSFAKYLMWRDLTERIEHLKKNPVVQHLLDTPRDSYKSTVEFPDARRLDVELPVKETFCPLPADSSQLSAVVAGSRGKDFVLIGPPGTGKSQTISNLIAQFLAERKRVLFVSEKMAALDVVYRRLAEVGLGNFCLELHSNKARKTDVLEQLRTSWDASAALSPEDWHAEAERLDGLRAQLNGYVERLHTRHSNGLSVYEAIGRVVGGRDYPMLRLSWPTAAAHDTAGMRELRQTADLLDVNASAFGEDNLTRSPLAHVVQTEWSPLWAEALVNVARDVPGVVSRFEAAALALRTAIGLPELPLAPRVRAGLQALASVLPQASGYDWRFVLRPDAKAISDSLRNAVPLVERYRKLLGELSAPVSSQILDELRDGIRHLQRDSDLRSNLSQPWNDTLSERLYSAIELLRARQDVVSQLSLAYKDGVSAKIVGELQAALKELKESPWPVNLLRKRNLVKQLKGLATSAGEPDIEADIGHLARIDQLTSQIKEFDDLSLPTAGAWAGLKTEIDVARSMHVFQMALRSARERKQWEDVGLDPVSRGLCGDGAREDLQRIRELRQIDQMVTTLNHLAAENTSVWKGFDSDTAVAKAYLAFQAALASARSENRWTDEGFLMIDSGRAGGAAAEDLRKMRELVSLGNQLQDYSDLSGKTDGLWNGLQTKLAGVEPALQFSEALASALANLSSTPEALAQVKGPIALLLGDSNVLLEPAGAIAGAGRHYAQVLKEFDGVVTSFALASGVAAAYSDSLHALIPSEVGERAQLIAKESNRLKSWCAWRKVRATALSLGLAPLIAGIEQGSVTLGSVKQAFETDYCRWWLNAVVDGDEVLRTFVSAEHEKRIRDFRELDQKFIALTQQWVRAQLSAGLPSPAKVSQGSEWGLLRYEMQKKTKHLPLRDLMSRASEAVLRLTPCLLMSPLSIAQYLPAETADFDVVVFDEASQIPVWDAIGAMARGRQVIMVGDPKQLPPTSFFDRAESDVDDSDVEVELESILEECIGANLPTMKLSWHYRSRHESLIAFSNYRYYDGDLVTFPSPVTNDRAVSFNLVSDGQYERGGSRTNKPEAKALVADLVARLKSQDFNDSGHTVGVVTFNSEQQRLIEDLLDDARRKDPSIERHFADTALEPVFVKNLESVQGDERDIMYFSVTYGPGLDGVMPMNFGPMNQQGGERRLNVAITRARQELRVFGSFRPEKMDLTRTQALGVRDLKHFLEFAEKGARALGEFVAGSVGDFDSPFEKAVCAALAERGWAVHPQVGVSAFRIDLGVVDPDSPGRYLAGVECDGATYHRSATARDRDKLREQVLRGLGWDIVRIWSTDWWIDMPGTLEKVDAKLRRILDAKREAEMLAAERAAEIAEQVIAAAKATDGEVVVTDGAHSPPISAVTTSAEDVASHPSEMYARFRAGELAPSQDYFIEVDLATTDHVAEPDLFFSDSYDERLLGMISTVVETEGPVRDEVLARRIARAHGWVRTGARIVSRVVDLTAQHFETEAESVGLFVWPKRLKERSEITFRKPIEGTARQVDEVSIAELHVLARRYSAEGDDAESAVIGMSRELGLQRARATSRERLLEAWSMVEKPQPS</sequence>
<dbReference type="Pfam" id="PF13087">
    <property type="entry name" value="AAA_12"/>
    <property type="match status" value="1"/>
</dbReference>
<dbReference type="InterPro" id="IPR025103">
    <property type="entry name" value="DUF4011"/>
</dbReference>
<evidence type="ECO:0000256" key="1">
    <source>
        <dbReference type="SAM" id="MobiDB-lite"/>
    </source>
</evidence>
<evidence type="ECO:0000259" key="2">
    <source>
        <dbReference type="Pfam" id="PF11784"/>
    </source>
</evidence>
<accession>A0ABW9A582</accession>
<dbReference type="SUPFAM" id="SSF52540">
    <property type="entry name" value="P-loop containing nucleoside triphosphate hydrolases"/>
    <property type="match status" value="1"/>
</dbReference>
<evidence type="ECO:0000259" key="4">
    <source>
        <dbReference type="Pfam" id="PF13087"/>
    </source>
</evidence>
<dbReference type="InterPro" id="IPR021754">
    <property type="entry name" value="DUF3320"/>
</dbReference>
<keyword evidence="7" id="KW-1185">Reference proteome</keyword>
<evidence type="ECO:0000313" key="6">
    <source>
        <dbReference type="EMBL" id="MFL9923530.1"/>
    </source>
</evidence>
<evidence type="ECO:0000259" key="5">
    <source>
        <dbReference type="Pfam" id="PF18741"/>
    </source>
</evidence>
<dbReference type="CDD" id="cd18808">
    <property type="entry name" value="SF1_C_Upf1"/>
    <property type="match status" value="1"/>
</dbReference>
<reference evidence="6 7" key="1">
    <citation type="journal article" date="2024" name="Chem. Sci.">
        <title>Discovery of megapolipeptins by genome mining of a Burkholderiales bacteria collection.</title>
        <authorList>
            <person name="Paulo B.S."/>
            <person name="Recchia M.J.J."/>
            <person name="Lee S."/>
            <person name="Fergusson C.H."/>
            <person name="Romanowski S.B."/>
            <person name="Hernandez A."/>
            <person name="Krull N."/>
            <person name="Liu D.Y."/>
            <person name="Cavanagh H."/>
            <person name="Bos A."/>
            <person name="Gray C.A."/>
            <person name="Murphy B.T."/>
            <person name="Linington R.G."/>
            <person name="Eustaquio A.S."/>
        </authorList>
    </citation>
    <scope>NUCLEOTIDE SEQUENCE [LARGE SCALE GENOMIC DNA]</scope>
    <source>
        <strain evidence="6 7">RL21-008-BIB-A</strain>
    </source>
</reference>
<dbReference type="InterPro" id="IPR045055">
    <property type="entry name" value="DNA2/NAM7-like"/>
</dbReference>
<dbReference type="Pfam" id="PF13086">
    <property type="entry name" value="AAA_11"/>
    <property type="match status" value="2"/>
</dbReference>
<dbReference type="Proteomes" id="UP001629246">
    <property type="component" value="Unassembled WGS sequence"/>
</dbReference>